<evidence type="ECO:0000313" key="1">
    <source>
        <dbReference type="EMBL" id="PWN47261.1"/>
    </source>
</evidence>
<accession>A0ACD0NN69</accession>
<gene>
    <name evidence="1" type="ORF">IE53DRAFT_413156</name>
</gene>
<reference evidence="1 2" key="1">
    <citation type="journal article" date="2018" name="Mol. Biol. Evol.">
        <title>Broad Genomic Sampling Reveals a Smut Pathogenic Ancestry of the Fungal Clade Ustilaginomycotina.</title>
        <authorList>
            <person name="Kijpornyongpan T."/>
            <person name="Mondo S.J."/>
            <person name="Barry K."/>
            <person name="Sandor L."/>
            <person name="Lee J."/>
            <person name="Lipzen A."/>
            <person name="Pangilinan J."/>
            <person name="LaButti K."/>
            <person name="Hainaut M."/>
            <person name="Henrissat B."/>
            <person name="Grigoriev I.V."/>
            <person name="Spatafora J.W."/>
            <person name="Aime M.C."/>
        </authorList>
    </citation>
    <scope>NUCLEOTIDE SEQUENCE [LARGE SCALE GENOMIC DNA]</scope>
    <source>
        <strain evidence="1 2">SA 807</strain>
    </source>
</reference>
<protein>
    <submittedName>
        <fullName evidence="1">Uncharacterized protein</fullName>
    </submittedName>
</protein>
<proteinExistence type="predicted"/>
<organism evidence="1 2">
    <name type="scientific">Violaceomyces palustris</name>
    <dbReference type="NCBI Taxonomy" id="1673888"/>
    <lineage>
        <taxon>Eukaryota</taxon>
        <taxon>Fungi</taxon>
        <taxon>Dikarya</taxon>
        <taxon>Basidiomycota</taxon>
        <taxon>Ustilaginomycotina</taxon>
        <taxon>Ustilaginomycetes</taxon>
        <taxon>Violaceomycetales</taxon>
        <taxon>Violaceomycetaceae</taxon>
        <taxon>Violaceomyces</taxon>
    </lineage>
</organism>
<name>A0ACD0NN69_9BASI</name>
<dbReference type="Proteomes" id="UP000245626">
    <property type="component" value="Unassembled WGS sequence"/>
</dbReference>
<dbReference type="EMBL" id="KZ820486">
    <property type="protein sequence ID" value="PWN47261.1"/>
    <property type="molecule type" value="Genomic_DNA"/>
</dbReference>
<evidence type="ECO:0000313" key="2">
    <source>
        <dbReference type="Proteomes" id="UP000245626"/>
    </source>
</evidence>
<sequence length="251" mass="25391">MTNKGLAGWYSLPKPQEHERGFIRTALYESMSYPNQSSYPGGPPSSYPGGPGSGYPGAPQSSYPGGPQSSYPGADPSQSSYPGAPQSSYPGGPGGFAPPTNEYRGNDYAGGQPPYQGNPSYNSPPPSQPGYDNQHQQEPVQYDEQGNPLPPGERGLGTMAAGAAAGWGINKMSGGHMGGFTSMAGGAIAAQVGKKIFEHMGNKQGGPPGSSGSGGNNFFSKFGGGGGSGNQYGGPPPPGGGYGAPNPYGKY</sequence>
<keyword evidence="2" id="KW-1185">Reference proteome</keyword>